<dbReference type="GO" id="GO:0003677">
    <property type="term" value="F:DNA binding"/>
    <property type="evidence" value="ECO:0007669"/>
    <property type="project" value="UniProtKB-KW"/>
</dbReference>
<keyword evidence="2" id="KW-1185">Reference proteome</keyword>
<dbReference type="EMBL" id="AP019782">
    <property type="protein sequence ID" value="BBL71467.1"/>
    <property type="molecule type" value="Genomic_DNA"/>
</dbReference>
<protein>
    <submittedName>
        <fullName evidence="1">DNA-binding protein</fullName>
    </submittedName>
</protein>
<sequence length="78" mass="8439">MPYTQDLIEEMNVLIRYNLANGQEGLQVHKSADPAVIAAFARLHGKGLLTDEDGGYLTDLGREAAEHVQSALTMLAAN</sequence>
<dbReference type="KEGG" id="moz:MoryE10_20730"/>
<organism evidence="1 2">
    <name type="scientific">Methylogaea oryzae</name>
    <dbReference type="NCBI Taxonomy" id="1295382"/>
    <lineage>
        <taxon>Bacteria</taxon>
        <taxon>Pseudomonadati</taxon>
        <taxon>Pseudomonadota</taxon>
        <taxon>Gammaproteobacteria</taxon>
        <taxon>Methylococcales</taxon>
        <taxon>Methylococcaceae</taxon>
        <taxon>Methylogaea</taxon>
    </lineage>
</organism>
<dbReference type="RefSeq" id="WP_054772908.1">
    <property type="nucleotide sequence ID" value="NZ_AP019782.1"/>
</dbReference>
<accession>A0A8D4VPS3</accession>
<name>A0A8D4VPS3_9GAMM</name>
<dbReference type="Pfam" id="PF18918">
    <property type="entry name" value="DUF5669"/>
    <property type="match status" value="1"/>
</dbReference>
<keyword evidence="1" id="KW-0238">DNA-binding</keyword>
<dbReference type="InterPro" id="IPR013468">
    <property type="entry name" value="CHP02647"/>
</dbReference>
<proteinExistence type="predicted"/>
<evidence type="ECO:0000313" key="2">
    <source>
        <dbReference type="Proteomes" id="UP000824988"/>
    </source>
</evidence>
<evidence type="ECO:0000313" key="1">
    <source>
        <dbReference type="EMBL" id="BBL71467.1"/>
    </source>
</evidence>
<dbReference type="NCBIfam" id="TIGR02647">
    <property type="entry name" value="DNA"/>
    <property type="match status" value="1"/>
</dbReference>
<dbReference type="AlphaFoldDB" id="A0A8D4VPS3"/>
<reference evidence="1" key="1">
    <citation type="submission" date="2019-06" db="EMBL/GenBank/DDBJ databases">
        <title>Complete genome sequence of Methylogaea oryzae strain JCM16910.</title>
        <authorList>
            <person name="Asakawa S."/>
        </authorList>
    </citation>
    <scope>NUCLEOTIDE SEQUENCE</scope>
    <source>
        <strain evidence="1">E10</strain>
    </source>
</reference>
<dbReference type="Proteomes" id="UP000824988">
    <property type="component" value="Chromosome"/>
</dbReference>
<gene>
    <name evidence="1" type="ORF">MoryE10_20730</name>
</gene>